<dbReference type="InterPro" id="IPR022678">
    <property type="entry name" value="NMT_CS"/>
</dbReference>
<dbReference type="InterPro" id="IPR016181">
    <property type="entry name" value="Acyl_CoA_acyltransferase"/>
</dbReference>
<dbReference type="OrthoDB" id="347264at2759"/>
<dbReference type="GO" id="GO:0004379">
    <property type="term" value="F:glycylpeptide N-tetradecanoyltransferase activity"/>
    <property type="evidence" value="ECO:0007669"/>
    <property type="project" value="UniProtKB-EC"/>
</dbReference>
<dbReference type="PANTHER" id="PTHR11377:SF5">
    <property type="entry name" value="GLYCYLPEPTIDE N-TETRADECANOYLTRANSFERASE"/>
    <property type="match status" value="1"/>
</dbReference>
<evidence type="ECO:0000256" key="5">
    <source>
        <dbReference type="ARBA" id="ARBA00031242"/>
    </source>
</evidence>
<proteinExistence type="inferred from homology"/>
<dbReference type="Pfam" id="PF01233">
    <property type="entry name" value="NMT"/>
    <property type="match status" value="1"/>
</dbReference>
<keyword evidence="4" id="KW-0012">Acyltransferase</keyword>
<reference evidence="8" key="1">
    <citation type="submission" date="2025-08" db="UniProtKB">
        <authorList>
            <consortium name="RefSeq"/>
        </authorList>
    </citation>
    <scope>IDENTIFICATION</scope>
</reference>
<dbReference type="RefSeq" id="XP_026190668.1">
    <property type="nucleotide sequence ID" value="XM_026334883.1"/>
</dbReference>
<dbReference type="AlphaFoldDB" id="A0A6P6RS84"/>
<keyword evidence="3" id="KW-0808">Transferase</keyword>
<name>A0A6P6RS84_9EIME</name>
<feature type="domain" description="Glycylpeptide N-tetradecanoyltransferase N-terminal" evidence="6">
    <location>
        <begin position="36"/>
        <end position="195"/>
    </location>
</feature>
<comment type="similarity">
    <text evidence="1">Belongs to the NMT family.</text>
</comment>
<dbReference type="InterPro" id="IPR000903">
    <property type="entry name" value="NMT"/>
</dbReference>
<accession>A0A6P6RS84</accession>
<dbReference type="GO" id="GO:0005737">
    <property type="term" value="C:cytoplasm"/>
    <property type="evidence" value="ECO:0007669"/>
    <property type="project" value="TreeGrafter"/>
</dbReference>
<dbReference type="Proteomes" id="UP000515125">
    <property type="component" value="Unplaced"/>
</dbReference>
<evidence type="ECO:0000256" key="4">
    <source>
        <dbReference type="ARBA" id="ARBA00023315"/>
    </source>
</evidence>
<dbReference type="GeneID" id="34619638"/>
<keyword evidence="7" id="KW-1185">Reference proteome</keyword>
<sequence length="229" mass="25894">MRVSDRKANSAHLFWDTQPVLKASELNSLTPADEGPIDAAKTIDDVRKEPYNLPSGFIWSECPVNDPAVVDELYHLLALHYVEDDDNLFRFNYGREFLPWALDPPGAIKEWIIGVRVESTKKLVGFITAIPTALQCNGKRVQVAEVNFLCVHKKLRSKRLAPVLIKEITRRVNLKGIWQAVYTAGVVLPTPVAECRYWHRLLNPKKLVELVAASWRAVDEALTDLSLKV</sequence>
<evidence type="ECO:0000313" key="8">
    <source>
        <dbReference type="RefSeq" id="XP_026190668.1"/>
    </source>
</evidence>
<dbReference type="PANTHER" id="PTHR11377">
    <property type="entry name" value="N-MYRISTOYL TRANSFERASE"/>
    <property type="match status" value="1"/>
</dbReference>
<dbReference type="SUPFAM" id="SSF55729">
    <property type="entry name" value="Acyl-CoA N-acyltransferases (Nat)"/>
    <property type="match status" value="1"/>
</dbReference>
<evidence type="ECO:0000259" key="6">
    <source>
        <dbReference type="Pfam" id="PF01233"/>
    </source>
</evidence>
<dbReference type="EC" id="2.3.1.97" evidence="2"/>
<evidence type="ECO:0000256" key="3">
    <source>
        <dbReference type="ARBA" id="ARBA00022679"/>
    </source>
</evidence>
<evidence type="ECO:0000313" key="7">
    <source>
        <dbReference type="Proteomes" id="UP000515125"/>
    </source>
</evidence>
<gene>
    <name evidence="8" type="primary">LOC34619638</name>
</gene>
<dbReference type="Gene3D" id="3.40.630.170">
    <property type="match status" value="1"/>
</dbReference>
<dbReference type="PROSITE" id="PS00975">
    <property type="entry name" value="NMT_1"/>
    <property type="match status" value="1"/>
</dbReference>
<evidence type="ECO:0000256" key="1">
    <source>
        <dbReference type="ARBA" id="ARBA00009469"/>
    </source>
</evidence>
<evidence type="ECO:0000256" key="2">
    <source>
        <dbReference type="ARBA" id="ARBA00012923"/>
    </source>
</evidence>
<organism evidence="7 8">
    <name type="scientific">Cyclospora cayetanensis</name>
    <dbReference type="NCBI Taxonomy" id="88456"/>
    <lineage>
        <taxon>Eukaryota</taxon>
        <taxon>Sar</taxon>
        <taxon>Alveolata</taxon>
        <taxon>Apicomplexa</taxon>
        <taxon>Conoidasida</taxon>
        <taxon>Coccidia</taxon>
        <taxon>Eucoccidiorida</taxon>
        <taxon>Eimeriorina</taxon>
        <taxon>Eimeriidae</taxon>
        <taxon>Cyclospora</taxon>
    </lineage>
</organism>
<protein>
    <recommendedName>
        <fullName evidence="2">glycylpeptide N-tetradecanoyltransferase</fullName>
        <ecNumber evidence="2">2.3.1.97</ecNumber>
    </recommendedName>
    <alternativeName>
        <fullName evidence="5">Myristoyl-CoA:protein N-myristoyltransferase</fullName>
    </alternativeName>
</protein>
<dbReference type="InterPro" id="IPR022676">
    <property type="entry name" value="NMT_N"/>
</dbReference>